<dbReference type="InterPro" id="IPR000527">
    <property type="entry name" value="Flag_Lring"/>
</dbReference>
<evidence type="ECO:0000256" key="2">
    <source>
        <dbReference type="ARBA" id="ARBA00006929"/>
    </source>
</evidence>
<organism evidence="10 11">
    <name type="scientific">Pseudovibrio ascidiaceicola</name>
    <dbReference type="NCBI Taxonomy" id="285279"/>
    <lineage>
        <taxon>Bacteria</taxon>
        <taxon>Pseudomonadati</taxon>
        <taxon>Pseudomonadota</taxon>
        <taxon>Alphaproteobacteria</taxon>
        <taxon>Hyphomicrobiales</taxon>
        <taxon>Stappiaceae</taxon>
        <taxon>Pseudovibrio</taxon>
    </lineage>
</organism>
<keyword evidence="10" id="KW-0969">Cilium</keyword>
<dbReference type="PANTHER" id="PTHR34933">
    <property type="entry name" value="FLAGELLAR L-RING PROTEIN"/>
    <property type="match status" value="1"/>
</dbReference>
<keyword evidence="4 7" id="KW-0472">Membrane</keyword>
<dbReference type="PANTHER" id="PTHR34933:SF1">
    <property type="entry name" value="FLAGELLAR L-RING PROTEIN"/>
    <property type="match status" value="1"/>
</dbReference>
<feature type="chain" id="PRO_5047432948" description="Flagellar L-ring protein" evidence="9">
    <location>
        <begin position="20"/>
        <end position="236"/>
    </location>
</feature>
<proteinExistence type="inferred from homology"/>
<dbReference type="RefSeq" id="WP_093520647.1">
    <property type="nucleotide sequence ID" value="NZ_FOSK01000007.1"/>
</dbReference>
<dbReference type="EMBL" id="FOSK01000007">
    <property type="protein sequence ID" value="SFK65854.1"/>
    <property type="molecule type" value="Genomic_DNA"/>
</dbReference>
<feature type="region of interest" description="Disordered" evidence="8">
    <location>
        <begin position="122"/>
        <end position="141"/>
    </location>
</feature>
<evidence type="ECO:0000256" key="4">
    <source>
        <dbReference type="ARBA" id="ARBA00023136"/>
    </source>
</evidence>
<dbReference type="PRINTS" id="PR01008">
    <property type="entry name" value="FLGLRINGFLGH"/>
</dbReference>
<evidence type="ECO:0000256" key="6">
    <source>
        <dbReference type="ARBA" id="ARBA00023237"/>
    </source>
</evidence>
<keyword evidence="6 7" id="KW-0998">Cell outer membrane</keyword>
<reference evidence="10 11" key="1">
    <citation type="submission" date="2016-10" db="EMBL/GenBank/DDBJ databases">
        <authorList>
            <person name="Varghese N."/>
            <person name="Submissions S."/>
        </authorList>
    </citation>
    <scope>NUCLEOTIDE SEQUENCE [LARGE SCALE GENOMIC DNA]</scope>
    <source>
        <strain evidence="10 11">DSM 16392</strain>
    </source>
</reference>
<evidence type="ECO:0000256" key="9">
    <source>
        <dbReference type="SAM" id="SignalP"/>
    </source>
</evidence>
<feature type="compositionally biased region" description="Low complexity" evidence="8">
    <location>
        <begin position="126"/>
        <end position="139"/>
    </location>
</feature>
<keyword evidence="10" id="KW-0966">Cell projection</keyword>
<keyword evidence="11" id="KW-1185">Reference proteome</keyword>
<keyword evidence="5 7" id="KW-0975">Bacterial flagellum</keyword>
<dbReference type="HAMAP" id="MF_00415">
    <property type="entry name" value="FlgH"/>
    <property type="match status" value="1"/>
</dbReference>
<dbReference type="NCBIfam" id="NF001305">
    <property type="entry name" value="PRK00249.1-5"/>
    <property type="match status" value="1"/>
</dbReference>
<comment type="caution">
    <text evidence="10">The sequence shown here is derived from an EMBL/GenBank/DDBJ whole genome shotgun (WGS) entry which is preliminary data.</text>
</comment>
<comment type="subcellular location">
    <subcellularLocation>
        <location evidence="7">Cell outer membrane</location>
        <topology evidence="7">Lipid-anchor</topology>
    </subcellularLocation>
    <subcellularLocation>
        <location evidence="7">Bacterial flagellum basal body</location>
    </subcellularLocation>
</comment>
<dbReference type="Proteomes" id="UP000199598">
    <property type="component" value="Unassembled WGS sequence"/>
</dbReference>
<evidence type="ECO:0000313" key="11">
    <source>
        <dbReference type="Proteomes" id="UP000199598"/>
    </source>
</evidence>
<evidence type="ECO:0000256" key="5">
    <source>
        <dbReference type="ARBA" id="ARBA00023143"/>
    </source>
</evidence>
<gene>
    <name evidence="7" type="primary">flgH</name>
    <name evidence="10" type="ORF">SAMN04488518_107254</name>
</gene>
<evidence type="ECO:0000256" key="8">
    <source>
        <dbReference type="SAM" id="MobiDB-lite"/>
    </source>
</evidence>
<protein>
    <recommendedName>
        <fullName evidence="7">Flagellar L-ring protein</fullName>
    </recommendedName>
    <alternativeName>
        <fullName evidence="7">Basal body L-ring protein</fullName>
    </alternativeName>
</protein>
<dbReference type="Pfam" id="PF02107">
    <property type="entry name" value="FlgH"/>
    <property type="match status" value="1"/>
</dbReference>
<feature type="signal peptide" evidence="9">
    <location>
        <begin position="1"/>
        <end position="19"/>
    </location>
</feature>
<comment type="subunit">
    <text evidence="7">The basal body constitutes a major portion of the flagellar organelle and consists of four rings (L,P,S, and M) mounted on a central rod.</text>
</comment>
<evidence type="ECO:0000313" key="10">
    <source>
        <dbReference type="EMBL" id="SFK65854.1"/>
    </source>
</evidence>
<keyword evidence="7" id="KW-0449">Lipoprotein</keyword>
<evidence type="ECO:0000256" key="7">
    <source>
        <dbReference type="HAMAP-Rule" id="MF_00415"/>
    </source>
</evidence>
<evidence type="ECO:0000256" key="1">
    <source>
        <dbReference type="ARBA" id="ARBA00002591"/>
    </source>
</evidence>
<evidence type="ECO:0000256" key="3">
    <source>
        <dbReference type="ARBA" id="ARBA00022729"/>
    </source>
</evidence>
<keyword evidence="10" id="KW-0282">Flagellum</keyword>
<keyword evidence="3 7" id="KW-0732">Signal</keyword>
<comment type="function">
    <text evidence="1 7">Assembles around the rod to form the L-ring and probably protects the motor/basal body from shearing forces during rotation.</text>
</comment>
<dbReference type="PROSITE" id="PS51257">
    <property type="entry name" value="PROKAR_LIPOPROTEIN"/>
    <property type="match status" value="1"/>
</dbReference>
<name>A0A1I4BAR1_9HYPH</name>
<sequence length="236" mass="25160">MKRTLVCILAAITLTGCNAMKNVGQEPHLTPLGQGLQPNVANLPATPAKSSGRSNRAYHGLWADGEQDFFRDPRAKQIGDVLTVAIKINDKAKLDNSSERSRDSSRSTGLKGAFSWAGVDSGEADVSVSGTGETSSKGEGAIDRSEEIKLSIAAVVTKVLANGNLIISGQQEVRVNYEVRVLSVAGIVRPEDITGRNTIEYDKIAEARVSYGGRGRVTEMQQPSIGQQVIDIISPL</sequence>
<comment type="similarity">
    <text evidence="2 7">Belongs to the FlgH family.</text>
</comment>
<accession>A0A1I4BAR1</accession>